<dbReference type="Pfam" id="PF13410">
    <property type="entry name" value="GST_C_2"/>
    <property type="match status" value="1"/>
</dbReference>
<reference evidence="3" key="1">
    <citation type="submission" date="2015-08" db="EMBL/GenBank/DDBJ databases">
        <title>Complete DNA Sequence of Pseudomonas syringae pv. actinidiae, the Causal Agent of Kiwifruit Canker Disease.</title>
        <authorList>
            <person name="Rikkerink E.H.A."/>
            <person name="Fineran P.C."/>
        </authorList>
    </citation>
    <scope>NUCLEOTIDE SEQUENCE</scope>
    <source>
        <strain evidence="3">SkMP5</strain>
    </source>
</reference>
<feature type="domain" description="GST N-terminal" evidence="1">
    <location>
        <begin position="1"/>
        <end position="81"/>
    </location>
</feature>
<dbReference type="InterPro" id="IPR010987">
    <property type="entry name" value="Glutathione-S-Trfase_C-like"/>
</dbReference>
<dbReference type="PANTHER" id="PTHR44051:SF2">
    <property type="entry name" value="HYPOTHETICAL GLUTATHIONE S-TRANSFERASE LIKE PROTEIN"/>
    <property type="match status" value="1"/>
</dbReference>
<dbReference type="InterPro" id="IPR040079">
    <property type="entry name" value="Glutathione_S-Trfase"/>
</dbReference>
<organism evidence="3">
    <name type="scientific">Mizugakiibacter sediminis</name>
    <dbReference type="NCBI Taxonomy" id="1475481"/>
    <lineage>
        <taxon>Bacteria</taxon>
        <taxon>Pseudomonadati</taxon>
        <taxon>Pseudomonadota</taxon>
        <taxon>Gammaproteobacteria</taxon>
        <taxon>Lysobacterales</taxon>
        <taxon>Rhodanobacteraceae</taxon>
        <taxon>Mizugakiibacter</taxon>
    </lineage>
</organism>
<evidence type="ECO:0000259" key="1">
    <source>
        <dbReference type="PROSITE" id="PS50404"/>
    </source>
</evidence>
<proteinExistence type="predicted"/>
<dbReference type="CDD" id="cd03056">
    <property type="entry name" value="GST_N_4"/>
    <property type="match status" value="1"/>
</dbReference>
<dbReference type="Gene3D" id="3.40.30.10">
    <property type="entry name" value="Glutaredoxin"/>
    <property type="match status" value="1"/>
</dbReference>
<feature type="domain" description="GST C-terminal" evidence="2">
    <location>
        <begin position="83"/>
        <end position="211"/>
    </location>
</feature>
<protein>
    <submittedName>
        <fullName evidence="3">Glutathione S-transferase</fullName>
    </submittedName>
</protein>
<dbReference type="InterPro" id="IPR004045">
    <property type="entry name" value="Glutathione_S-Trfase_N"/>
</dbReference>
<dbReference type="SUPFAM" id="SSF52833">
    <property type="entry name" value="Thioredoxin-like"/>
    <property type="match status" value="1"/>
</dbReference>
<dbReference type="STRING" id="1475481.GCA_000953855_01021"/>
<dbReference type="RefSeq" id="WP_062535726.1">
    <property type="nucleotide sequence ID" value="NZ_DF970169.1"/>
</dbReference>
<accession>A0A0K8QMQ7</accession>
<keyword evidence="4" id="KW-1185">Reference proteome</keyword>
<gene>
    <name evidence="3" type="ORF">MBSD_n1003</name>
</gene>
<dbReference type="SFLD" id="SFLDS00019">
    <property type="entry name" value="Glutathione_Transferase_(cytos"/>
    <property type="match status" value="1"/>
</dbReference>
<evidence type="ECO:0000313" key="3">
    <source>
        <dbReference type="EMBL" id="GAP65712.1"/>
    </source>
</evidence>
<dbReference type="Proteomes" id="UP000253740">
    <property type="component" value="Unassembled WGS sequence"/>
</dbReference>
<dbReference type="InterPro" id="IPR036249">
    <property type="entry name" value="Thioredoxin-like_sf"/>
</dbReference>
<dbReference type="InterPro" id="IPR036282">
    <property type="entry name" value="Glutathione-S-Trfase_C_sf"/>
</dbReference>
<dbReference type="SUPFAM" id="SSF47616">
    <property type="entry name" value="GST C-terminal domain-like"/>
    <property type="match status" value="1"/>
</dbReference>
<dbReference type="SFLD" id="SFLDG00358">
    <property type="entry name" value="Main_(cytGST)"/>
    <property type="match status" value="1"/>
</dbReference>
<evidence type="ECO:0000259" key="2">
    <source>
        <dbReference type="PROSITE" id="PS50405"/>
    </source>
</evidence>
<dbReference type="EMBL" id="DF970169">
    <property type="protein sequence ID" value="GAP65712.1"/>
    <property type="molecule type" value="Genomic_DNA"/>
</dbReference>
<keyword evidence="3" id="KW-0808">Transferase</keyword>
<dbReference type="AlphaFoldDB" id="A0A0K8QMQ7"/>
<evidence type="ECO:0000313" key="4">
    <source>
        <dbReference type="Proteomes" id="UP000253740"/>
    </source>
</evidence>
<dbReference type="OrthoDB" id="9797500at2"/>
<dbReference type="PROSITE" id="PS50404">
    <property type="entry name" value="GST_NTER"/>
    <property type="match status" value="1"/>
</dbReference>
<dbReference type="Pfam" id="PF13409">
    <property type="entry name" value="GST_N_2"/>
    <property type="match status" value="1"/>
</dbReference>
<dbReference type="PANTHER" id="PTHR44051">
    <property type="entry name" value="GLUTATHIONE S-TRANSFERASE-RELATED"/>
    <property type="match status" value="1"/>
</dbReference>
<sequence length="211" mass="23491">MKLYDYLPSQNGWKVRALAAQLGIALETEYVSIFEGGARTPAFLQKNPMGAVPVLELDDGRSIAESNAILCFLAEGSPLLPADPVERGRVLQWLFAEQNHIEPVIGSLRYWTLTGKLPRRAASLIDAKRSAGEQRLDMIERHLERHPFLANDRYSIADLAVYAYGHLAEDAGFSFARRPAWRAWMARVAEAAAPLPPVVPYDVDPHASREL</sequence>
<name>A0A0K8QMQ7_9GAMM</name>
<dbReference type="Gene3D" id="1.20.1050.10">
    <property type="match status" value="1"/>
</dbReference>
<dbReference type="PROSITE" id="PS50405">
    <property type="entry name" value="GST_CTER"/>
    <property type="match status" value="1"/>
</dbReference>
<dbReference type="GO" id="GO:0016740">
    <property type="term" value="F:transferase activity"/>
    <property type="evidence" value="ECO:0007669"/>
    <property type="project" value="UniProtKB-KW"/>
</dbReference>